<protein>
    <submittedName>
        <fullName evidence="2">Uncharacterized protein</fullName>
    </submittedName>
</protein>
<organism evidence="2 3">
    <name type="scientific">Caenorhabditis remanei</name>
    <name type="common">Caenorhabditis vulgaris</name>
    <dbReference type="NCBI Taxonomy" id="31234"/>
    <lineage>
        <taxon>Eukaryota</taxon>
        <taxon>Metazoa</taxon>
        <taxon>Ecdysozoa</taxon>
        <taxon>Nematoda</taxon>
        <taxon>Chromadorea</taxon>
        <taxon>Rhabditida</taxon>
        <taxon>Rhabditina</taxon>
        <taxon>Rhabditomorpha</taxon>
        <taxon>Rhabditoidea</taxon>
        <taxon>Rhabditidae</taxon>
        <taxon>Peloderinae</taxon>
        <taxon>Caenorhabditis</taxon>
    </lineage>
</organism>
<evidence type="ECO:0000256" key="1">
    <source>
        <dbReference type="SAM" id="SignalP"/>
    </source>
</evidence>
<feature type="signal peptide" evidence="1">
    <location>
        <begin position="1"/>
        <end position="17"/>
    </location>
</feature>
<dbReference type="Proteomes" id="UP000483820">
    <property type="component" value="Chromosome V"/>
</dbReference>
<comment type="caution">
    <text evidence="2">The sequence shown here is derived from an EMBL/GenBank/DDBJ whole genome shotgun (WGS) entry which is preliminary data.</text>
</comment>
<dbReference type="KEGG" id="crq:GCK72_017952"/>
<feature type="chain" id="PRO_5025463544" evidence="1">
    <location>
        <begin position="18"/>
        <end position="220"/>
    </location>
</feature>
<reference evidence="2 3" key="1">
    <citation type="submission" date="2019-12" db="EMBL/GenBank/DDBJ databases">
        <title>Chromosome-level assembly of the Caenorhabditis remanei genome.</title>
        <authorList>
            <person name="Teterina A.A."/>
            <person name="Willis J.H."/>
            <person name="Phillips P.C."/>
        </authorList>
    </citation>
    <scope>NUCLEOTIDE SEQUENCE [LARGE SCALE GENOMIC DNA]</scope>
    <source>
        <strain evidence="2 3">PX506</strain>
        <tissue evidence="2">Whole organism</tissue>
    </source>
</reference>
<dbReference type="EMBL" id="WUAV01000005">
    <property type="protein sequence ID" value="KAF1751398.1"/>
    <property type="molecule type" value="Genomic_DNA"/>
</dbReference>
<proteinExistence type="predicted"/>
<sequence length="220" mass="24064">MFSLLFLFSFSINIVHSIKCFGGVAEFGIVKDDYVDYICPSLNSCYIRLVIENANKPDQKATMMKGCLEKAMEDSYQNVPLCSSIDFSNITSDDAIPGEIKCTCSRDFCNGSFEDDPNLSTGVSNHLIAFFILKTCHINTESSSLCASIEPNALLSKPKPYKYCEEPENISGSNAVLFLVFPSSSLLFHVDFLLISMPPSPPTDPFACASPPPVVPIALT</sequence>
<evidence type="ECO:0000313" key="2">
    <source>
        <dbReference type="EMBL" id="KAF1751398.1"/>
    </source>
</evidence>
<dbReference type="RefSeq" id="XP_003112632.2">
    <property type="nucleotide sequence ID" value="XM_003112584.2"/>
</dbReference>
<dbReference type="AlphaFoldDB" id="A0A6A5G8G9"/>
<evidence type="ECO:0000313" key="3">
    <source>
        <dbReference type="Proteomes" id="UP000483820"/>
    </source>
</evidence>
<keyword evidence="1" id="KW-0732">Signal</keyword>
<accession>A0A6A5G8G9</accession>
<dbReference type="CTD" id="9810660"/>
<dbReference type="GeneID" id="9810660"/>
<gene>
    <name evidence="2" type="ORF">GCK72_017952</name>
</gene>
<name>A0A6A5G8G9_CAERE</name>